<keyword evidence="2" id="KW-0813">Transport</keyword>
<evidence type="ECO:0000256" key="2">
    <source>
        <dbReference type="ARBA" id="ARBA00022448"/>
    </source>
</evidence>
<feature type="transmembrane region" description="Helical" evidence="10">
    <location>
        <begin position="343"/>
        <end position="361"/>
    </location>
</feature>
<dbReference type="AlphaFoldDB" id="A0A6I4W042"/>
<reference evidence="11 12" key="1">
    <citation type="submission" date="2019-12" db="EMBL/GenBank/DDBJ databases">
        <title>Whole-genome analyses of novel actinobacteria.</title>
        <authorList>
            <person name="Sahin N."/>
            <person name="Saygin H."/>
        </authorList>
    </citation>
    <scope>NUCLEOTIDE SEQUENCE [LARGE SCALE GENOMIC DNA]</scope>
    <source>
        <strain evidence="11 12">KC615</strain>
    </source>
</reference>
<dbReference type="Proteomes" id="UP000430692">
    <property type="component" value="Unassembled WGS sequence"/>
</dbReference>
<accession>A0A6I4W042</accession>
<feature type="transmembrane region" description="Helical" evidence="10">
    <location>
        <begin position="304"/>
        <end position="322"/>
    </location>
</feature>
<dbReference type="EMBL" id="WUUL01000006">
    <property type="protein sequence ID" value="MXQ54064.1"/>
    <property type="molecule type" value="Genomic_DNA"/>
</dbReference>
<sequence>MNYKRLSTSQILILVSGTILLLGTLLLKMPIATQKPLSWLDAWFMATSALTCTGLVTVDVGTTFTSFGQIILLLLVQIGGLGIMAFAALFFILLGKRLSLKDRLILNFSLNQVTFGNMTALVKNLLFYALTIELIGAIILFIYWSPTLPTGEAVYLSIFHSISSFNNGGFALWPDSMMRHYNDPVLNIVTTLLVLIGGLGFTVLFDLWRKRNFKTLTLHSKIMITGSLALTISGMIIFFALEYKDSKALHAFTFTDKLWTSYFQSVSLRSGGFNTVDIGALQESTLFMMCLFMFVGAGSTSTGGGIKVTTFVLILFAVLAFLKGKRQIHLFHRSIDSSSILKCLAIFFISLSFVAVGVFFLSIVEEAPFLICLFEVMSAFGTVGLSANLTYQLSAWGTFIIGVMMFIGKIGPLAMLFSISRSEERNINYPKEDVLIG</sequence>
<keyword evidence="8" id="KW-0406">Ion transport</keyword>
<keyword evidence="12" id="KW-1185">Reference proteome</keyword>
<evidence type="ECO:0000256" key="5">
    <source>
        <dbReference type="ARBA" id="ARBA00022692"/>
    </source>
</evidence>
<dbReference type="GO" id="GO:0015379">
    <property type="term" value="F:potassium:chloride symporter activity"/>
    <property type="evidence" value="ECO:0007669"/>
    <property type="project" value="InterPro"/>
</dbReference>
<proteinExistence type="predicted"/>
<dbReference type="PANTHER" id="PTHR32024">
    <property type="entry name" value="TRK SYSTEM POTASSIUM UPTAKE PROTEIN TRKG-RELATED"/>
    <property type="match status" value="1"/>
</dbReference>
<comment type="caution">
    <text evidence="11">The sequence shown here is derived from an EMBL/GenBank/DDBJ whole genome shotgun (WGS) entry which is preliminary data.</text>
</comment>
<feature type="transmembrane region" description="Helical" evidence="10">
    <location>
        <begin position="6"/>
        <end position="27"/>
    </location>
</feature>
<keyword evidence="7 10" id="KW-1133">Transmembrane helix</keyword>
<name>A0A6I4W042_9BACL</name>
<dbReference type="NCBIfam" id="TIGR00933">
    <property type="entry name" value="2a38"/>
    <property type="match status" value="1"/>
</dbReference>
<feature type="transmembrane region" description="Helical" evidence="10">
    <location>
        <begin position="70"/>
        <end position="94"/>
    </location>
</feature>
<dbReference type="RefSeq" id="WP_160801426.1">
    <property type="nucleotide sequence ID" value="NZ_WUUL01000006.1"/>
</dbReference>
<feature type="transmembrane region" description="Helical" evidence="10">
    <location>
        <begin position="39"/>
        <end position="58"/>
    </location>
</feature>
<keyword evidence="3" id="KW-1003">Cell membrane</keyword>
<protein>
    <submittedName>
        <fullName evidence="11">Ktr system potassium transporter B</fullName>
    </submittedName>
</protein>
<organism evidence="11 12">
    <name type="scientific">Shimazuella alba</name>
    <dbReference type="NCBI Taxonomy" id="2690964"/>
    <lineage>
        <taxon>Bacteria</taxon>
        <taxon>Bacillati</taxon>
        <taxon>Bacillota</taxon>
        <taxon>Bacilli</taxon>
        <taxon>Bacillales</taxon>
        <taxon>Thermoactinomycetaceae</taxon>
        <taxon>Shimazuella</taxon>
    </lineage>
</organism>
<gene>
    <name evidence="11" type="ORF">GSM42_10110</name>
</gene>
<evidence type="ECO:0000256" key="3">
    <source>
        <dbReference type="ARBA" id="ARBA00022475"/>
    </source>
</evidence>
<keyword evidence="6" id="KW-0630">Potassium</keyword>
<keyword evidence="4" id="KW-0633">Potassium transport</keyword>
<dbReference type="InterPro" id="IPR004772">
    <property type="entry name" value="TrkH"/>
</dbReference>
<evidence type="ECO:0000256" key="9">
    <source>
        <dbReference type="ARBA" id="ARBA00023136"/>
    </source>
</evidence>
<evidence type="ECO:0000256" key="4">
    <source>
        <dbReference type="ARBA" id="ARBA00022538"/>
    </source>
</evidence>
<dbReference type="PANTHER" id="PTHR32024:SF1">
    <property type="entry name" value="KTR SYSTEM POTASSIUM UPTAKE PROTEIN B"/>
    <property type="match status" value="1"/>
</dbReference>
<dbReference type="Pfam" id="PF02386">
    <property type="entry name" value="TrkH"/>
    <property type="match status" value="1"/>
</dbReference>
<feature type="transmembrane region" description="Helical" evidence="10">
    <location>
        <begin position="220"/>
        <end position="241"/>
    </location>
</feature>
<evidence type="ECO:0000256" key="8">
    <source>
        <dbReference type="ARBA" id="ARBA00023065"/>
    </source>
</evidence>
<keyword evidence="5 10" id="KW-0812">Transmembrane</keyword>
<feature type="transmembrane region" description="Helical" evidence="10">
    <location>
        <begin position="399"/>
        <end position="419"/>
    </location>
</feature>
<feature type="transmembrane region" description="Helical" evidence="10">
    <location>
        <begin position="153"/>
        <end position="173"/>
    </location>
</feature>
<dbReference type="InterPro" id="IPR003445">
    <property type="entry name" value="Cat_transpt"/>
</dbReference>
<comment type="subcellular location">
    <subcellularLocation>
        <location evidence="1">Cell membrane</location>
        <topology evidence="1">Multi-pass membrane protein</topology>
    </subcellularLocation>
</comment>
<evidence type="ECO:0000256" key="6">
    <source>
        <dbReference type="ARBA" id="ARBA00022958"/>
    </source>
</evidence>
<evidence type="ECO:0000256" key="1">
    <source>
        <dbReference type="ARBA" id="ARBA00004651"/>
    </source>
</evidence>
<evidence type="ECO:0000256" key="10">
    <source>
        <dbReference type="SAM" id="Phobius"/>
    </source>
</evidence>
<feature type="transmembrane region" description="Helical" evidence="10">
    <location>
        <begin position="125"/>
        <end position="147"/>
    </location>
</feature>
<evidence type="ECO:0000256" key="7">
    <source>
        <dbReference type="ARBA" id="ARBA00022989"/>
    </source>
</evidence>
<evidence type="ECO:0000313" key="11">
    <source>
        <dbReference type="EMBL" id="MXQ54064.1"/>
    </source>
</evidence>
<keyword evidence="9 10" id="KW-0472">Membrane</keyword>
<evidence type="ECO:0000313" key="12">
    <source>
        <dbReference type="Proteomes" id="UP000430692"/>
    </source>
</evidence>
<dbReference type="GO" id="GO:0005886">
    <property type="term" value="C:plasma membrane"/>
    <property type="evidence" value="ECO:0007669"/>
    <property type="project" value="UniProtKB-SubCell"/>
</dbReference>
<feature type="transmembrane region" description="Helical" evidence="10">
    <location>
        <begin position="185"/>
        <end position="208"/>
    </location>
</feature>